<comment type="similarity">
    <text evidence="3">Belongs to the acyl carrier protein (ACP) family.</text>
</comment>
<dbReference type="InterPro" id="IPR044813">
    <property type="entry name" value="ACP_chloroplastic"/>
</dbReference>
<keyword evidence="10" id="KW-0809">Transit peptide</keyword>
<dbReference type="PANTHER" id="PTHR46153">
    <property type="entry name" value="ACYL CARRIER PROTEIN"/>
    <property type="match status" value="1"/>
</dbReference>
<name>A0AAN9NAT9_PHACN</name>
<dbReference type="NCBIfam" id="TIGR00517">
    <property type="entry name" value="acyl_carrier"/>
    <property type="match status" value="1"/>
</dbReference>
<evidence type="ECO:0000256" key="14">
    <source>
        <dbReference type="SAM" id="MobiDB-lite"/>
    </source>
</evidence>
<dbReference type="InterPro" id="IPR006162">
    <property type="entry name" value="Ppantetheine_attach_site"/>
</dbReference>
<evidence type="ECO:0000313" key="16">
    <source>
        <dbReference type="EMBL" id="KAK7369612.1"/>
    </source>
</evidence>
<evidence type="ECO:0000256" key="6">
    <source>
        <dbReference type="ARBA" id="ARBA00022528"/>
    </source>
</evidence>
<comment type="subcellular location">
    <subcellularLocation>
        <location evidence="2">Plastid</location>
        <location evidence="2">Chloroplast</location>
    </subcellularLocation>
</comment>
<dbReference type="GO" id="GO:0031177">
    <property type="term" value="F:phosphopantetheine binding"/>
    <property type="evidence" value="ECO:0007669"/>
    <property type="project" value="InterPro"/>
</dbReference>
<evidence type="ECO:0000256" key="3">
    <source>
        <dbReference type="ARBA" id="ARBA00010930"/>
    </source>
</evidence>
<feature type="compositionally biased region" description="Basic and acidic residues" evidence="14">
    <location>
        <begin position="213"/>
        <end position="227"/>
    </location>
</feature>
<dbReference type="Pfam" id="PF00550">
    <property type="entry name" value="PP-binding"/>
    <property type="match status" value="1"/>
</dbReference>
<dbReference type="PANTHER" id="PTHR46153:SF11">
    <property type="entry name" value="ACYL CARRIER PROTEIN 4, CHLOROPLASTIC"/>
    <property type="match status" value="1"/>
</dbReference>
<feature type="domain" description="Carrier" evidence="15">
    <location>
        <begin position="133"/>
        <end position="208"/>
    </location>
</feature>
<dbReference type="InterPro" id="IPR020806">
    <property type="entry name" value="PKS_PP-bd"/>
</dbReference>
<evidence type="ECO:0000256" key="9">
    <source>
        <dbReference type="ARBA" id="ARBA00022832"/>
    </source>
</evidence>
<evidence type="ECO:0000313" key="17">
    <source>
        <dbReference type="Proteomes" id="UP001374584"/>
    </source>
</evidence>
<evidence type="ECO:0000256" key="11">
    <source>
        <dbReference type="ARBA" id="ARBA00023098"/>
    </source>
</evidence>
<evidence type="ECO:0000256" key="5">
    <source>
        <dbReference type="ARBA" id="ARBA00022516"/>
    </source>
</evidence>
<proteinExistence type="inferred from homology"/>
<evidence type="ECO:0000259" key="15">
    <source>
        <dbReference type="PROSITE" id="PS50075"/>
    </source>
</evidence>
<keyword evidence="5 13" id="KW-0444">Lipid biosynthesis</keyword>
<dbReference type="InterPro" id="IPR003231">
    <property type="entry name" value="ACP"/>
</dbReference>
<sequence>MLVDFWIESYIERGTSTTHSLCSVISSTIAQKTWFYFPTKQCEIQHSHFINPNPISYHSPLSAPKTLPSITMAMTSLSATSLSFQPSLNFSTPITQGCYKTSSLGAVCVGWDRRSFPSLRSSRFRICAVQAEPETVQKVCDIVRKQLVLAPESELTPDTKFSDLGADSLDTVEIVMAFEEEFDINVEEDGSQNISTVQEAADLIQKLVQEKKVDQEKTVDKEKKVDQDNVTESA</sequence>
<keyword evidence="7" id="KW-0597">Phosphoprotein</keyword>
<dbReference type="GO" id="GO:0009507">
    <property type="term" value="C:chloroplast"/>
    <property type="evidence" value="ECO:0007669"/>
    <property type="project" value="UniProtKB-SubCell"/>
</dbReference>
<dbReference type="PROSITE" id="PS00012">
    <property type="entry name" value="PHOSPHOPANTETHEINE"/>
    <property type="match status" value="1"/>
</dbReference>
<dbReference type="InterPro" id="IPR009081">
    <property type="entry name" value="PP-bd_ACP"/>
</dbReference>
<dbReference type="HAMAP" id="MF_01217">
    <property type="entry name" value="Acyl_carrier"/>
    <property type="match status" value="1"/>
</dbReference>
<dbReference type="PROSITE" id="PS50075">
    <property type="entry name" value="CARRIER"/>
    <property type="match status" value="1"/>
</dbReference>
<keyword evidence="4 13" id="KW-0596">Phosphopantetheine</keyword>
<evidence type="ECO:0000256" key="2">
    <source>
        <dbReference type="ARBA" id="ARBA00004229"/>
    </source>
</evidence>
<evidence type="ECO:0000256" key="8">
    <source>
        <dbReference type="ARBA" id="ARBA00022640"/>
    </source>
</evidence>
<comment type="caution">
    <text evidence="16">The sequence shown here is derived from an EMBL/GenBank/DDBJ whole genome shotgun (WGS) entry which is preliminary data.</text>
</comment>
<keyword evidence="12 13" id="KW-0275">Fatty acid biosynthesis</keyword>
<keyword evidence="11" id="KW-0443">Lipid metabolism</keyword>
<evidence type="ECO:0000256" key="1">
    <source>
        <dbReference type="ARBA" id="ARBA00003180"/>
    </source>
</evidence>
<evidence type="ECO:0000256" key="10">
    <source>
        <dbReference type="ARBA" id="ARBA00022946"/>
    </source>
</evidence>
<evidence type="ECO:0000256" key="7">
    <source>
        <dbReference type="ARBA" id="ARBA00022553"/>
    </source>
</evidence>
<evidence type="ECO:0000256" key="13">
    <source>
        <dbReference type="RuleBase" id="RU000722"/>
    </source>
</evidence>
<keyword evidence="8" id="KW-0934">Plastid</keyword>
<protein>
    <recommendedName>
        <fullName evidence="13">Acyl carrier protein</fullName>
    </recommendedName>
</protein>
<comment type="function">
    <text evidence="1 13">Carrier of the growing fatty acid chain in fatty acid biosynthesis.</text>
</comment>
<dbReference type="SMART" id="SM00823">
    <property type="entry name" value="PKS_PP"/>
    <property type="match status" value="1"/>
</dbReference>
<dbReference type="SUPFAM" id="SSF47336">
    <property type="entry name" value="ACP-like"/>
    <property type="match status" value="1"/>
</dbReference>
<dbReference type="GO" id="GO:0000036">
    <property type="term" value="F:acyl carrier activity"/>
    <property type="evidence" value="ECO:0007669"/>
    <property type="project" value="InterPro"/>
</dbReference>
<reference evidence="16 17" key="1">
    <citation type="submission" date="2024-01" db="EMBL/GenBank/DDBJ databases">
        <title>The genomes of 5 underutilized Papilionoideae crops provide insights into root nodulation and disease resistanc.</title>
        <authorList>
            <person name="Jiang F."/>
        </authorList>
    </citation>
    <scope>NUCLEOTIDE SEQUENCE [LARGE SCALE GENOMIC DNA]</scope>
    <source>
        <strain evidence="16">JINMINGXINNONG_FW02</strain>
        <tissue evidence="16">Leaves</tissue>
    </source>
</reference>
<dbReference type="Proteomes" id="UP001374584">
    <property type="component" value="Unassembled WGS sequence"/>
</dbReference>
<keyword evidence="9" id="KW-0276">Fatty acid metabolism</keyword>
<dbReference type="EMBL" id="JAYMYR010000004">
    <property type="protein sequence ID" value="KAK7369612.1"/>
    <property type="molecule type" value="Genomic_DNA"/>
</dbReference>
<evidence type="ECO:0000256" key="4">
    <source>
        <dbReference type="ARBA" id="ARBA00022450"/>
    </source>
</evidence>
<keyword evidence="6" id="KW-0150">Chloroplast</keyword>
<gene>
    <name evidence="16" type="ORF">VNO80_11654</name>
</gene>
<dbReference type="Gene3D" id="1.10.1200.10">
    <property type="entry name" value="ACP-like"/>
    <property type="match status" value="1"/>
</dbReference>
<feature type="region of interest" description="Disordered" evidence="14">
    <location>
        <begin position="213"/>
        <end position="234"/>
    </location>
</feature>
<dbReference type="AlphaFoldDB" id="A0AAN9NAT9"/>
<dbReference type="InterPro" id="IPR036736">
    <property type="entry name" value="ACP-like_sf"/>
</dbReference>
<accession>A0AAN9NAT9</accession>
<evidence type="ECO:0000256" key="12">
    <source>
        <dbReference type="ARBA" id="ARBA00023160"/>
    </source>
</evidence>
<organism evidence="16 17">
    <name type="scientific">Phaseolus coccineus</name>
    <name type="common">Scarlet runner bean</name>
    <name type="synonym">Phaseolus multiflorus</name>
    <dbReference type="NCBI Taxonomy" id="3886"/>
    <lineage>
        <taxon>Eukaryota</taxon>
        <taxon>Viridiplantae</taxon>
        <taxon>Streptophyta</taxon>
        <taxon>Embryophyta</taxon>
        <taxon>Tracheophyta</taxon>
        <taxon>Spermatophyta</taxon>
        <taxon>Magnoliopsida</taxon>
        <taxon>eudicotyledons</taxon>
        <taxon>Gunneridae</taxon>
        <taxon>Pentapetalae</taxon>
        <taxon>rosids</taxon>
        <taxon>fabids</taxon>
        <taxon>Fabales</taxon>
        <taxon>Fabaceae</taxon>
        <taxon>Papilionoideae</taxon>
        <taxon>50 kb inversion clade</taxon>
        <taxon>NPAAA clade</taxon>
        <taxon>indigoferoid/millettioid clade</taxon>
        <taxon>Phaseoleae</taxon>
        <taxon>Phaseolus</taxon>
    </lineage>
</organism>
<keyword evidence="17" id="KW-1185">Reference proteome</keyword>